<dbReference type="InterPro" id="IPR020103">
    <property type="entry name" value="PsdUridine_synth_cat_dom_sf"/>
</dbReference>
<evidence type="ECO:0000259" key="8">
    <source>
        <dbReference type="SMART" id="SM00363"/>
    </source>
</evidence>
<dbReference type="InterPro" id="IPR050188">
    <property type="entry name" value="RluA_PseudoU_synthase"/>
</dbReference>
<comment type="catalytic activity">
    <reaction evidence="1">
        <text>uridine(955/2504/2580) in 23S rRNA = pseudouridine(955/2504/2580) in 23S rRNA</text>
        <dbReference type="Rhea" id="RHEA:42528"/>
        <dbReference type="Rhea" id="RHEA-COMP:10099"/>
        <dbReference type="Rhea" id="RHEA-COMP:10100"/>
        <dbReference type="ChEBI" id="CHEBI:65314"/>
        <dbReference type="ChEBI" id="CHEBI:65315"/>
        <dbReference type="EC" id="5.4.99.24"/>
    </reaction>
</comment>
<dbReference type="InterPro" id="IPR006225">
    <property type="entry name" value="PsdUridine_synth_RluC/D"/>
</dbReference>
<comment type="similarity">
    <text evidence="3 7">Belongs to the pseudouridine synthase RluA family.</text>
</comment>
<sequence length="322" mass="36393">MPLLSMRKPLAAKKTIPQVRFIEISAEWAGQRLDNFLVRECKGVPKSHIYKAIRSGQVRVNKGRTKNEYRLQVGDLVRIPPMRMPDPEAAPVVPAAQFPIVFEDDYLLIINKPEGIAVHGGSGVAFGVIEQLRAARPEAKLLELGHRLDRDTSGLLIVAKRRKALVAIHDMFRQGHIDKYYQALVEGDWVNDKQHIKAPLLRWLTVSGERRVRVDPSGKAAHTIVRLLQRFGQYSLIEAELKTGRTHQIRVHLAHTGFAIVGDDKYGSDQVRADFAQRGFKRMFLHASRLIMPHPVTGERLHIHAPLPAAFNQAIQFLEKSH</sequence>
<dbReference type="Gene3D" id="3.30.2350.10">
    <property type="entry name" value="Pseudouridine synthase"/>
    <property type="match status" value="1"/>
</dbReference>
<comment type="caution">
    <text evidence="9">The sequence shown here is derived from an EMBL/GenBank/DDBJ whole genome shotgun (WGS) entry which is preliminary data.</text>
</comment>
<dbReference type="RefSeq" id="WP_345369589.1">
    <property type="nucleotide sequence ID" value="NZ_BAABKD010000002.1"/>
</dbReference>
<dbReference type="CDD" id="cd00165">
    <property type="entry name" value="S4"/>
    <property type="match status" value="1"/>
</dbReference>
<evidence type="ECO:0000256" key="7">
    <source>
        <dbReference type="RuleBase" id="RU362028"/>
    </source>
</evidence>
<keyword evidence="4" id="KW-0698">rRNA processing</keyword>
<dbReference type="Pfam" id="PF01479">
    <property type="entry name" value="S4"/>
    <property type="match status" value="1"/>
</dbReference>
<comment type="function">
    <text evidence="2">Responsible for synthesis of pseudouridine from uracil at positions 955, 2504 and 2580 in 23S ribosomal RNA.</text>
</comment>
<keyword evidence="6" id="KW-0694">RNA-binding</keyword>
<dbReference type="Pfam" id="PF00849">
    <property type="entry name" value="PseudoU_synth_2"/>
    <property type="match status" value="1"/>
</dbReference>
<accession>A0ABP9M0G5</accession>
<feature type="domain" description="RNA-binding S4" evidence="8">
    <location>
        <begin position="31"/>
        <end position="98"/>
    </location>
</feature>
<dbReference type="SUPFAM" id="SSF55174">
    <property type="entry name" value="Alpha-L RNA-binding motif"/>
    <property type="match status" value="1"/>
</dbReference>
<dbReference type="NCBIfam" id="TIGR00005">
    <property type="entry name" value="rluA_subfam"/>
    <property type="match status" value="1"/>
</dbReference>
<name>A0ABP9M0G5_9BURK</name>
<organism evidence="9 10">
    <name type="scientific">Paenalcaligenes hermetiae</name>
    <dbReference type="NCBI Taxonomy" id="1157987"/>
    <lineage>
        <taxon>Bacteria</taxon>
        <taxon>Pseudomonadati</taxon>
        <taxon>Pseudomonadota</taxon>
        <taxon>Betaproteobacteria</taxon>
        <taxon>Burkholderiales</taxon>
        <taxon>Alcaligenaceae</taxon>
        <taxon>Paenalcaligenes</taxon>
    </lineage>
</organism>
<dbReference type="InterPro" id="IPR036986">
    <property type="entry name" value="S4_RNA-bd_sf"/>
</dbReference>
<evidence type="ECO:0000256" key="6">
    <source>
        <dbReference type="PROSITE-ProRule" id="PRU00182"/>
    </source>
</evidence>
<evidence type="ECO:0000256" key="3">
    <source>
        <dbReference type="ARBA" id="ARBA00010876"/>
    </source>
</evidence>
<proteinExistence type="inferred from homology"/>
<evidence type="ECO:0000256" key="5">
    <source>
        <dbReference type="ARBA" id="ARBA00023235"/>
    </source>
</evidence>
<dbReference type="InterPro" id="IPR002942">
    <property type="entry name" value="S4_RNA-bd"/>
</dbReference>
<dbReference type="SUPFAM" id="SSF55120">
    <property type="entry name" value="Pseudouridine synthase"/>
    <property type="match status" value="1"/>
</dbReference>
<evidence type="ECO:0000256" key="2">
    <source>
        <dbReference type="ARBA" id="ARBA00002876"/>
    </source>
</evidence>
<dbReference type="Proteomes" id="UP001500227">
    <property type="component" value="Unassembled WGS sequence"/>
</dbReference>
<dbReference type="SMART" id="SM00363">
    <property type="entry name" value="S4"/>
    <property type="match status" value="1"/>
</dbReference>
<dbReference type="PROSITE" id="PS50889">
    <property type="entry name" value="S4"/>
    <property type="match status" value="1"/>
</dbReference>
<evidence type="ECO:0000313" key="9">
    <source>
        <dbReference type="EMBL" id="GAA5086793.1"/>
    </source>
</evidence>
<dbReference type="Gene3D" id="3.10.290.10">
    <property type="entry name" value="RNA-binding S4 domain"/>
    <property type="match status" value="1"/>
</dbReference>
<dbReference type="EMBL" id="BAABKD010000002">
    <property type="protein sequence ID" value="GAA5086793.1"/>
    <property type="molecule type" value="Genomic_DNA"/>
</dbReference>
<protein>
    <recommendedName>
        <fullName evidence="7">Pseudouridine synthase</fullName>
        <ecNumber evidence="7">5.4.99.-</ecNumber>
    </recommendedName>
</protein>
<gene>
    <name evidence="9" type="ORF">GCM10023337_06770</name>
</gene>
<evidence type="ECO:0000256" key="4">
    <source>
        <dbReference type="ARBA" id="ARBA00022552"/>
    </source>
</evidence>
<evidence type="ECO:0000313" key="10">
    <source>
        <dbReference type="Proteomes" id="UP001500227"/>
    </source>
</evidence>
<dbReference type="PANTHER" id="PTHR21600">
    <property type="entry name" value="MITOCHONDRIAL RNA PSEUDOURIDINE SYNTHASE"/>
    <property type="match status" value="1"/>
</dbReference>
<dbReference type="InterPro" id="IPR006145">
    <property type="entry name" value="PsdUridine_synth_RsuA/RluA"/>
</dbReference>
<keyword evidence="5 7" id="KW-0413">Isomerase</keyword>
<keyword evidence="10" id="KW-1185">Reference proteome</keyword>
<dbReference type="CDD" id="cd02869">
    <property type="entry name" value="PseudoU_synth_RluA_like"/>
    <property type="match status" value="1"/>
</dbReference>
<reference evidence="10" key="1">
    <citation type="journal article" date="2019" name="Int. J. Syst. Evol. Microbiol.">
        <title>The Global Catalogue of Microorganisms (GCM) 10K type strain sequencing project: providing services to taxonomists for standard genome sequencing and annotation.</title>
        <authorList>
            <consortium name="The Broad Institute Genomics Platform"/>
            <consortium name="The Broad Institute Genome Sequencing Center for Infectious Disease"/>
            <person name="Wu L."/>
            <person name="Ma J."/>
        </authorList>
    </citation>
    <scope>NUCLEOTIDE SEQUENCE [LARGE SCALE GENOMIC DNA]</scope>
    <source>
        <strain evidence="10">JCM 18423</strain>
    </source>
</reference>
<dbReference type="EC" id="5.4.99.-" evidence="7"/>
<evidence type="ECO:0000256" key="1">
    <source>
        <dbReference type="ARBA" id="ARBA00000381"/>
    </source>
</evidence>
<dbReference type="PANTHER" id="PTHR21600:SF92">
    <property type="entry name" value="RIBOSOMAL LARGE SUBUNIT PSEUDOURIDINE SYNTHASE C"/>
    <property type="match status" value="1"/>
</dbReference>
<comment type="catalytic activity">
    <reaction evidence="7">
        <text>a uridine in RNA = a pseudouridine in RNA</text>
        <dbReference type="Rhea" id="RHEA:48348"/>
        <dbReference type="Rhea" id="RHEA-COMP:12068"/>
        <dbReference type="Rhea" id="RHEA-COMP:12069"/>
        <dbReference type="ChEBI" id="CHEBI:65314"/>
        <dbReference type="ChEBI" id="CHEBI:65315"/>
    </reaction>
</comment>